<keyword evidence="1" id="KW-0732">Signal</keyword>
<feature type="chain" id="PRO_5002714932" evidence="1">
    <location>
        <begin position="20"/>
        <end position="207"/>
    </location>
</feature>
<dbReference type="AlphaFoldDB" id="A7SB97"/>
<dbReference type="InParanoid" id="A7SB97"/>
<dbReference type="KEGG" id="nve:5510662"/>
<organism evidence="2 3">
    <name type="scientific">Nematostella vectensis</name>
    <name type="common">Starlet sea anemone</name>
    <dbReference type="NCBI Taxonomy" id="45351"/>
    <lineage>
        <taxon>Eukaryota</taxon>
        <taxon>Metazoa</taxon>
        <taxon>Cnidaria</taxon>
        <taxon>Anthozoa</taxon>
        <taxon>Hexacorallia</taxon>
        <taxon>Actiniaria</taxon>
        <taxon>Edwardsiidae</taxon>
        <taxon>Nematostella</taxon>
    </lineage>
</organism>
<reference evidence="2 3" key="1">
    <citation type="journal article" date="2007" name="Science">
        <title>Sea anemone genome reveals ancestral eumetazoan gene repertoire and genomic organization.</title>
        <authorList>
            <person name="Putnam N.H."/>
            <person name="Srivastava M."/>
            <person name="Hellsten U."/>
            <person name="Dirks B."/>
            <person name="Chapman J."/>
            <person name="Salamov A."/>
            <person name="Terry A."/>
            <person name="Shapiro H."/>
            <person name="Lindquist E."/>
            <person name="Kapitonov V.V."/>
            <person name="Jurka J."/>
            <person name="Genikhovich G."/>
            <person name="Grigoriev I.V."/>
            <person name="Lucas S.M."/>
            <person name="Steele R.E."/>
            <person name="Finnerty J.R."/>
            <person name="Technau U."/>
            <person name="Martindale M.Q."/>
            <person name="Rokhsar D.S."/>
        </authorList>
    </citation>
    <scope>NUCLEOTIDE SEQUENCE [LARGE SCALE GENOMIC DNA]</scope>
    <source>
        <strain evidence="3">CH2 X CH6</strain>
    </source>
</reference>
<evidence type="ECO:0000313" key="2">
    <source>
        <dbReference type="EMBL" id="EDO39074.1"/>
    </source>
</evidence>
<dbReference type="PhylomeDB" id="A7SB97"/>
<keyword evidence="3" id="KW-1185">Reference proteome</keyword>
<proteinExistence type="predicted"/>
<protein>
    <submittedName>
        <fullName evidence="2">Uncharacterized protein</fullName>
    </submittedName>
</protein>
<evidence type="ECO:0000313" key="3">
    <source>
        <dbReference type="Proteomes" id="UP000001593"/>
    </source>
</evidence>
<name>A7SB97_NEMVE</name>
<accession>A7SB97</accession>
<sequence length="207" mass="23147">MQSYLGILLASSLFSVIACHSHMCNHTQLRTQVVECEKSFFKAMVDNKQADCKSEYDKIVSCVGSLAKNCHPHLPVAVVDNLVSLVFNQMKGHEFYCEKNVMTFHWQNIPKALKDNMPCKMEFYNKSAECAQDFREIFNGDPRNYGICSAFDGARLCIGNHEKAHCSAALGGPKYPYPHKCPPSSATAPTQLGIHALLVLFIVTWLL</sequence>
<dbReference type="Proteomes" id="UP000001593">
    <property type="component" value="Unassembled WGS sequence"/>
</dbReference>
<evidence type="ECO:0000256" key="1">
    <source>
        <dbReference type="SAM" id="SignalP"/>
    </source>
</evidence>
<dbReference type="EMBL" id="DS469614">
    <property type="protein sequence ID" value="EDO39074.1"/>
    <property type="molecule type" value="Genomic_DNA"/>
</dbReference>
<gene>
    <name evidence="2" type="ORF">NEMVEDRAFT_v1g244093</name>
</gene>
<dbReference type="HOGENOM" id="CLU_1327776_0_0_1"/>
<feature type="signal peptide" evidence="1">
    <location>
        <begin position="1"/>
        <end position="19"/>
    </location>
</feature>